<evidence type="ECO:0000256" key="1">
    <source>
        <dbReference type="SAM" id="MobiDB-lite"/>
    </source>
</evidence>
<gene>
    <name evidence="2" type="ORF">AXF42_Ash021741</name>
</gene>
<reference evidence="2 3" key="1">
    <citation type="journal article" date="2017" name="Nature">
        <title>The Apostasia genome and the evolution of orchids.</title>
        <authorList>
            <person name="Zhang G.Q."/>
            <person name="Liu K.W."/>
            <person name="Li Z."/>
            <person name="Lohaus R."/>
            <person name="Hsiao Y.Y."/>
            <person name="Niu S.C."/>
            <person name="Wang J.Y."/>
            <person name="Lin Y.C."/>
            <person name="Xu Q."/>
            <person name="Chen L.J."/>
            <person name="Yoshida K."/>
            <person name="Fujiwara S."/>
            <person name="Wang Z.W."/>
            <person name="Zhang Y.Q."/>
            <person name="Mitsuda N."/>
            <person name="Wang M."/>
            <person name="Liu G.H."/>
            <person name="Pecoraro L."/>
            <person name="Huang H.X."/>
            <person name="Xiao X.J."/>
            <person name="Lin M."/>
            <person name="Wu X.Y."/>
            <person name="Wu W.L."/>
            <person name="Chen Y.Y."/>
            <person name="Chang S.B."/>
            <person name="Sakamoto S."/>
            <person name="Ohme-Takagi M."/>
            <person name="Yagi M."/>
            <person name="Zeng S.J."/>
            <person name="Shen C.Y."/>
            <person name="Yeh C.M."/>
            <person name="Luo Y.B."/>
            <person name="Tsai W.C."/>
            <person name="Van de Peer Y."/>
            <person name="Liu Z.J."/>
        </authorList>
    </citation>
    <scope>NUCLEOTIDE SEQUENCE [LARGE SCALE GENOMIC DNA]</scope>
    <source>
        <strain evidence="3">cv. Shenzhen</strain>
        <tissue evidence="2">Stem</tissue>
    </source>
</reference>
<organism evidence="2 3">
    <name type="scientific">Apostasia shenzhenica</name>
    <dbReference type="NCBI Taxonomy" id="1088818"/>
    <lineage>
        <taxon>Eukaryota</taxon>
        <taxon>Viridiplantae</taxon>
        <taxon>Streptophyta</taxon>
        <taxon>Embryophyta</taxon>
        <taxon>Tracheophyta</taxon>
        <taxon>Spermatophyta</taxon>
        <taxon>Magnoliopsida</taxon>
        <taxon>Liliopsida</taxon>
        <taxon>Asparagales</taxon>
        <taxon>Orchidaceae</taxon>
        <taxon>Apostasioideae</taxon>
        <taxon>Apostasia</taxon>
    </lineage>
</organism>
<evidence type="ECO:0000313" key="2">
    <source>
        <dbReference type="EMBL" id="PKA47369.1"/>
    </source>
</evidence>
<protein>
    <submittedName>
        <fullName evidence="2">Uncharacterized protein</fullName>
    </submittedName>
</protein>
<feature type="region of interest" description="Disordered" evidence="1">
    <location>
        <begin position="73"/>
        <end position="96"/>
    </location>
</feature>
<feature type="compositionally biased region" description="Low complexity" evidence="1">
    <location>
        <begin position="84"/>
        <end position="95"/>
    </location>
</feature>
<keyword evidence="3" id="KW-1185">Reference proteome</keyword>
<proteinExistence type="predicted"/>
<evidence type="ECO:0000313" key="3">
    <source>
        <dbReference type="Proteomes" id="UP000236161"/>
    </source>
</evidence>
<accession>A0A2H9ZVM6</accession>
<sequence length="109" mass="12233">MRQCCTKKCLCGFCTMGMSFVSTFLRLGFDFSAEYVGASYYKFSIHSFKLRQPKPSFATHIFDQFSIRLISTQPFSSAPPPSTRPSSTSGVGPSSQLNLPILLWTHFMN</sequence>
<dbReference type="AlphaFoldDB" id="A0A2H9ZVM6"/>
<name>A0A2H9ZVM6_9ASPA</name>
<dbReference type="Proteomes" id="UP000236161">
    <property type="component" value="Unassembled WGS sequence"/>
</dbReference>
<dbReference type="EMBL" id="KZ453459">
    <property type="protein sequence ID" value="PKA47369.1"/>
    <property type="molecule type" value="Genomic_DNA"/>
</dbReference>